<evidence type="ECO:0000313" key="17">
    <source>
        <dbReference type="EMBL" id="CAB5072886.1"/>
    </source>
</evidence>
<dbReference type="PROSITE" id="PS00761">
    <property type="entry name" value="SPASE_I_3"/>
    <property type="match status" value="1"/>
</dbReference>
<dbReference type="EMBL" id="CAFBQX010000004">
    <property type="protein sequence ID" value="CAB5072886.1"/>
    <property type="molecule type" value="Genomic_DNA"/>
</dbReference>
<evidence type="ECO:0000256" key="7">
    <source>
        <dbReference type="ARBA" id="ARBA00023128"/>
    </source>
</evidence>
<dbReference type="GO" id="GO:0042720">
    <property type="term" value="C:mitochondrial inner membrane peptidase complex"/>
    <property type="evidence" value="ECO:0007669"/>
    <property type="project" value="TreeGrafter"/>
</dbReference>
<dbReference type="Gene3D" id="2.10.109.10">
    <property type="entry name" value="Umud Fragment, subunit A"/>
    <property type="match status" value="1"/>
</dbReference>
<evidence type="ECO:0000256" key="5">
    <source>
        <dbReference type="ARBA" id="ARBA00022801"/>
    </source>
</evidence>
<dbReference type="EMBL" id="CAEZYM010000006">
    <property type="protein sequence ID" value="CAB4724947.1"/>
    <property type="molecule type" value="Genomic_DNA"/>
</dbReference>
<evidence type="ECO:0000313" key="16">
    <source>
        <dbReference type="EMBL" id="CAB4976234.1"/>
    </source>
</evidence>
<dbReference type="EMBL" id="CAFBLD010000006">
    <property type="protein sequence ID" value="CAB4868899.1"/>
    <property type="molecule type" value="Genomic_DNA"/>
</dbReference>
<dbReference type="CDD" id="cd06530">
    <property type="entry name" value="S26_SPase_I"/>
    <property type="match status" value="1"/>
</dbReference>
<dbReference type="PANTHER" id="PTHR12383:SF16">
    <property type="entry name" value="MITOCHONDRIAL INNER MEMBRANE PROTEASE SUBUNIT 1"/>
    <property type="match status" value="1"/>
</dbReference>
<dbReference type="PANTHER" id="PTHR12383">
    <property type="entry name" value="PROTEASE FAMILY S26 MITOCHONDRIAL INNER MEMBRANE PROTEASE-RELATED"/>
    <property type="match status" value="1"/>
</dbReference>
<evidence type="ECO:0000256" key="2">
    <source>
        <dbReference type="ARBA" id="ARBA00004273"/>
    </source>
</evidence>
<dbReference type="GO" id="GO:0004252">
    <property type="term" value="F:serine-type endopeptidase activity"/>
    <property type="evidence" value="ECO:0007669"/>
    <property type="project" value="InterPro"/>
</dbReference>
<evidence type="ECO:0000256" key="3">
    <source>
        <dbReference type="ARBA" id="ARBA00004308"/>
    </source>
</evidence>
<reference evidence="12" key="1">
    <citation type="submission" date="2020-05" db="EMBL/GenBank/DDBJ databases">
        <authorList>
            <person name="Chiriac C."/>
            <person name="Salcher M."/>
            <person name="Ghai R."/>
            <person name="Kavagutti S V."/>
        </authorList>
    </citation>
    <scope>NUCLEOTIDE SEQUENCE</scope>
</reference>
<organism evidence="12">
    <name type="scientific">freshwater metagenome</name>
    <dbReference type="NCBI Taxonomy" id="449393"/>
    <lineage>
        <taxon>unclassified sequences</taxon>
        <taxon>metagenomes</taxon>
        <taxon>ecological metagenomes</taxon>
    </lineage>
</organism>
<keyword evidence="7" id="KW-0496">Mitochondrion</keyword>
<gene>
    <name evidence="11" type="ORF">UFOPK2510_01291</name>
    <name evidence="12" type="ORF">UFOPK2718_00812</name>
    <name evidence="13" type="ORF">UFOPK2936_01197</name>
    <name evidence="14" type="ORF">UFOPK3328_00926</name>
    <name evidence="15" type="ORF">UFOPK3779_01235</name>
    <name evidence="16" type="ORF">UFOPK3913_00814</name>
    <name evidence="10" type="ORF">UFOPK4107_01163</name>
    <name evidence="17" type="ORF">UFOPK4403_00840</name>
</gene>
<keyword evidence="8" id="KW-0472">Membrane</keyword>
<evidence type="ECO:0000313" key="15">
    <source>
        <dbReference type="EMBL" id="CAB4951331.1"/>
    </source>
</evidence>
<dbReference type="InterPro" id="IPR019533">
    <property type="entry name" value="Peptidase_S26"/>
</dbReference>
<accession>A0A6J6RRA6</accession>
<keyword evidence="5" id="KW-0378">Hydrolase</keyword>
<proteinExistence type="predicted"/>
<evidence type="ECO:0000259" key="9">
    <source>
        <dbReference type="Pfam" id="PF00717"/>
    </source>
</evidence>
<dbReference type="InterPro" id="IPR036286">
    <property type="entry name" value="LexA/Signal_pep-like_sf"/>
</dbReference>
<name>A0A6J6RRA6_9ZZZZ</name>
<evidence type="ECO:0000313" key="13">
    <source>
        <dbReference type="EMBL" id="CAB4784718.1"/>
    </source>
</evidence>
<dbReference type="InterPro" id="IPR015927">
    <property type="entry name" value="Peptidase_S24_S26A/B/C"/>
</dbReference>
<dbReference type="SUPFAM" id="SSF51306">
    <property type="entry name" value="LexA/Signal peptidase"/>
    <property type="match status" value="1"/>
</dbReference>
<comment type="subcellular location">
    <subcellularLocation>
        <location evidence="3">Endomembrane system</location>
    </subcellularLocation>
    <subcellularLocation>
        <location evidence="1">Membrane</location>
        <topology evidence="1">Single-pass membrane protein</topology>
    </subcellularLocation>
    <subcellularLocation>
        <location evidence="2">Mitochondrion inner membrane</location>
    </subcellularLocation>
</comment>
<dbReference type="GO" id="GO:0005789">
    <property type="term" value="C:endoplasmic reticulum membrane"/>
    <property type="evidence" value="ECO:0007669"/>
    <property type="project" value="UniProtKB-SubCell"/>
</dbReference>
<keyword evidence="6" id="KW-0256">Endoplasmic reticulum</keyword>
<dbReference type="AlphaFoldDB" id="A0A6J6RRA6"/>
<dbReference type="GO" id="GO:0006627">
    <property type="term" value="P:protein processing involved in protein targeting to mitochondrion"/>
    <property type="evidence" value="ECO:0007669"/>
    <property type="project" value="TreeGrafter"/>
</dbReference>
<evidence type="ECO:0000313" key="12">
    <source>
        <dbReference type="EMBL" id="CAB4724947.1"/>
    </source>
</evidence>
<dbReference type="EMBL" id="CAEZXO010000008">
    <property type="protein sequence ID" value="CAB4700517.1"/>
    <property type="molecule type" value="Genomic_DNA"/>
</dbReference>
<dbReference type="InterPro" id="IPR014124">
    <property type="entry name" value="Pept_S26A_Sod_Ni_maturase"/>
</dbReference>
<dbReference type="InterPro" id="IPR019758">
    <property type="entry name" value="Pept_S26A_signal_pept_1_CS"/>
</dbReference>
<protein>
    <submittedName>
        <fullName evidence="12">Unannotated protein</fullName>
    </submittedName>
</protein>
<evidence type="ECO:0000256" key="4">
    <source>
        <dbReference type="ARBA" id="ARBA00022792"/>
    </source>
</evidence>
<keyword evidence="4" id="KW-0999">Mitochondrion inner membrane</keyword>
<dbReference type="NCBIfam" id="TIGR02754">
    <property type="entry name" value="sod_Ni_protease"/>
    <property type="match status" value="1"/>
</dbReference>
<dbReference type="EMBL" id="CAFBNH010000007">
    <property type="protein sequence ID" value="CAB4951331.1"/>
    <property type="molecule type" value="Genomic_DNA"/>
</dbReference>
<dbReference type="EMBL" id="CAEZZW010000006">
    <property type="protein sequence ID" value="CAB4784718.1"/>
    <property type="molecule type" value="Genomic_DNA"/>
</dbReference>
<dbReference type="EMBL" id="CAFBOC010000007">
    <property type="protein sequence ID" value="CAB4976234.1"/>
    <property type="molecule type" value="Genomic_DNA"/>
</dbReference>
<evidence type="ECO:0000256" key="1">
    <source>
        <dbReference type="ARBA" id="ARBA00004167"/>
    </source>
</evidence>
<feature type="domain" description="Peptidase S24/S26A/S26B/S26C" evidence="9">
    <location>
        <begin position="2"/>
        <end position="86"/>
    </location>
</feature>
<evidence type="ECO:0000313" key="14">
    <source>
        <dbReference type="EMBL" id="CAB4868899.1"/>
    </source>
</evidence>
<evidence type="ECO:0000256" key="6">
    <source>
        <dbReference type="ARBA" id="ARBA00022824"/>
    </source>
</evidence>
<dbReference type="InterPro" id="IPR052064">
    <property type="entry name" value="Mito_IMP1_subunit"/>
</dbReference>
<evidence type="ECO:0000256" key="8">
    <source>
        <dbReference type="ARBA" id="ARBA00023136"/>
    </source>
</evidence>
<evidence type="ECO:0000313" key="11">
    <source>
        <dbReference type="EMBL" id="CAB4700517.1"/>
    </source>
</evidence>
<dbReference type="EMBL" id="CAESAE010000006">
    <property type="protein sequence ID" value="CAB4342653.1"/>
    <property type="molecule type" value="Genomic_DNA"/>
</dbReference>
<dbReference type="GO" id="GO:0006465">
    <property type="term" value="P:signal peptide processing"/>
    <property type="evidence" value="ECO:0007669"/>
    <property type="project" value="InterPro"/>
</dbReference>
<dbReference type="Pfam" id="PF00717">
    <property type="entry name" value="Peptidase_S24"/>
    <property type="match status" value="1"/>
</dbReference>
<sequence>MAVAIEGASMEPTYRDGDWLIVARGGSHKPDDCVVIERQERPGIYLIKRLIRIDGAKYWVEGDNKTASTDSRQWGALERNEIIGKVLFRYKKAR</sequence>
<evidence type="ECO:0000313" key="10">
    <source>
        <dbReference type="EMBL" id="CAB4342653.1"/>
    </source>
</evidence>